<protein>
    <submittedName>
        <fullName evidence="3">Uncharacterized protein</fullName>
    </submittedName>
</protein>
<feature type="transmembrane region" description="Helical" evidence="2">
    <location>
        <begin position="20"/>
        <end position="40"/>
    </location>
</feature>
<keyword evidence="4" id="KW-1185">Reference proteome</keyword>
<evidence type="ECO:0000256" key="2">
    <source>
        <dbReference type="SAM" id="Phobius"/>
    </source>
</evidence>
<feature type="transmembrane region" description="Helical" evidence="2">
    <location>
        <begin position="46"/>
        <end position="63"/>
    </location>
</feature>
<reference evidence="3 4" key="1">
    <citation type="submission" date="2018-02" db="EMBL/GenBank/DDBJ databases">
        <title>Complete genome of Nitrosopumilus ureaphilus PS0.</title>
        <authorList>
            <person name="Qin W."/>
            <person name="Zheng Y."/>
            <person name="Stahl D.A."/>
        </authorList>
    </citation>
    <scope>NUCLEOTIDE SEQUENCE [LARGE SCALE GENOMIC DNA]</scope>
    <source>
        <strain evidence="3 4">PS0</strain>
    </source>
</reference>
<keyword evidence="2" id="KW-0812">Transmembrane</keyword>
<dbReference type="Proteomes" id="UP000509478">
    <property type="component" value="Chromosome"/>
</dbReference>
<evidence type="ECO:0000256" key="1">
    <source>
        <dbReference type="SAM" id="MobiDB-lite"/>
    </source>
</evidence>
<keyword evidence="2" id="KW-0472">Membrane</keyword>
<dbReference type="AlphaFoldDB" id="A0A7D5M4B7"/>
<evidence type="ECO:0000313" key="4">
    <source>
        <dbReference type="Proteomes" id="UP000509478"/>
    </source>
</evidence>
<gene>
    <name evidence="3" type="ORF">C5F50_07145</name>
</gene>
<evidence type="ECO:0000313" key="3">
    <source>
        <dbReference type="EMBL" id="QLH06874.1"/>
    </source>
</evidence>
<proteinExistence type="predicted"/>
<dbReference type="KEGG" id="nue:C5F50_07145"/>
<dbReference type="EMBL" id="CP026995">
    <property type="protein sequence ID" value="QLH06874.1"/>
    <property type="molecule type" value="Genomic_DNA"/>
</dbReference>
<sequence>MLPPTTIFSKFDLNESNLKIIILSAFAMYFLILYEMYPFLIFGGQNILFTLILPLVVVIIGLNRKKIPLKSFSLKNNSMSKKNVDTNSIENLISDSSDESINSVVSDSDPSGDSEIESLLAGISSDKETGENSEIESLLAGTDSTMSEIDQNSLDDTDTNLLIMEKMEPLENDIQTIKTDFDQFKQDLTVVKEELDILSTSFETTLTDIKSLVTDLNNPLNFMKDDSFKKNIQTINVDELIKDPTSPIHKSEPVHETTEPVHETTEPVHETAEPVHETAEPVHETAEPVHETAEPVHETAEPVHETAEPTEYESLNLPEEVITLVDELSKDFVPEQVFELTKIHCKTTKLELDEKQLIFLIDKKNNSDVLTKKFSKSESELSSEYSQLQTVSMGS</sequence>
<organism evidence="3 4">
    <name type="scientific">Nitrosopumilus ureiphilus</name>
    <dbReference type="NCBI Taxonomy" id="1470067"/>
    <lineage>
        <taxon>Archaea</taxon>
        <taxon>Nitrososphaerota</taxon>
        <taxon>Nitrososphaeria</taxon>
        <taxon>Nitrosopumilales</taxon>
        <taxon>Nitrosopumilaceae</taxon>
        <taxon>Nitrosopumilus</taxon>
    </lineage>
</organism>
<name>A0A7D5M4B7_9ARCH</name>
<keyword evidence="2" id="KW-1133">Transmembrane helix</keyword>
<feature type="region of interest" description="Disordered" evidence="1">
    <location>
        <begin position="243"/>
        <end position="311"/>
    </location>
</feature>
<accession>A0A7D5M4B7</accession>
<feature type="compositionally biased region" description="Basic and acidic residues" evidence="1">
    <location>
        <begin position="249"/>
        <end position="307"/>
    </location>
</feature>